<evidence type="ECO:0000313" key="6">
    <source>
        <dbReference type="Proteomes" id="UP000265703"/>
    </source>
</evidence>
<organism evidence="5 6">
    <name type="scientific">Glomus cerebriforme</name>
    <dbReference type="NCBI Taxonomy" id="658196"/>
    <lineage>
        <taxon>Eukaryota</taxon>
        <taxon>Fungi</taxon>
        <taxon>Fungi incertae sedis</taxon>
        <taxon>Mucoromycota</taxon>
        <taxon>Glomeromycotina</taxon>
        <taxon>Glomeromycetes</taxon>
        <taxon>Glomerales</taxon>
        <taxon>Glomeraceae</taxon>
        <taxon>Glomus</taxon>
    </lineage>
</organism>
<evidence type="ECO:0000256" key="1">
    <source>
        <dbReference type="ARBA" id="ARBA00004340"/>
    </source>
</evidence>
<dbReference type="AlphaFoldDB" id="A0A397T8G7"/>
<gene>
    <name evidence="5" type="ORF">C1645_735389</name>
</gene>
<evidence type="ECO:0000256" key="3">
    <source>
        <dbReference type="ARBA" id="ARBA00022525"/>
    </source>
</evidence>
<keyword evidence="6" id="KW-1185">Reference proteome</keyword>
<dbReference type="GO" id="GO:0005576">
    <property type="term" value="C:extracellular region"/>
    <property type="evidence" value="ECO:0007669"/>
    <property type="project" value="UniProtKB-SubCell"/>
</dbReference>
<dbReference type="Proteomes" id="UP000265703">
    <property type="component" value="Unassembled WGS sequence"/>
</dbReference>
<dbReference type="EMBL" id="QKYT01000100">
    <property type="protein sequence ID" value="RIA93619.1"/>
    <property type="molecule type" value="Genomic_DNA"/>
</dbReference>
<evidence type="ECO:0000256" key="2">
    <source>
        <dbReference type="ARBA" id="ARBA00004613"/>
    </source>
</evidence>
<name>A0A397T8G7_9GLOM</name>
<feature type="domain" description="Crinkler effector protein N-terminal" evidence="4">
    <location>
        <begin position="3"/>
        <end position="106"/>
    </location>
</feature>
<keyword evidence="3" id="KW-0964">Secreted</keyword>
<proteinExistence type="predicted"/>
<protein>
    <recommendedName>
        <fullName evidence="4">Crinkler effector protein N-terminal domain-containing protein</fullName>
    </recommendedName>
</protein>
<dbReference type="GO" id="GO:0043657">
    <property type="term" value="C:host cell"/>
    <property type="evidence" value="ECO:0007669"/>
    <property type="project" value="UniProtKB-SubCell"/>
</dbReference>
<evidence type="ECO:0000313" key="5">
    <source>
        <dbReference type="EMBL" id="RIA93619.1"/>
    </source>
</evidence>
<dbReference type="OrthoDB" id="74661at2759"/>
<dbReference type="InterPro" id="IPR045379">
    <property type="entry name" value="Crinkler_N"/>
</dbReference>
<comment type="caution">
    <text evidence="5">The sequence shown here is derived from an EMBL/GenBank/DDBJ whole genome shotgun (WGS) entry which is preliminary data.</text>
</comment>
<reference evidence="5 6" key="1">
    <citation type="submission" date="2018-06" db="EMBL/GenBank/DDBJ databases">
        <title>Comparative genomics reveals the genomic features of Rhizophagus irregularis, R. cerebriforme, R. diaphanum and Gigaspora rosea, and their symbiotic lifestyle signature.</title>
        <authorList>
            <person name="Morin E."/>
            <person name="San Clemente H."/>
            <person name="Chen E.C.H."/>
            <person name="De La Providencia I."/>
            <person name="Hainaut M."/>
            <person name="Kuo A."/>
            <person name="Kohler A."/>
            <person name="Murat C."/>
            <person name="Tang N."/>
            <person name="Roy S."/>
            <person name="Loubradou J."/>
            <person name="Henrissat B."/>
            <person name="Grigoriev I.V."/>
            <person name="Corradi N."/>
            <person name="Roux C."/>
            <person name="Martin F.M."/>
        </authorList>
    </citation>
    <scope>NUCLEOTIDE SEQUENCE [LARGE SCALE GENOMIC DNA]</scope>
    <source>
        <strain evidence="5 6">DAOM 227022</strain>
    </source>
</reference>
<accession>A0A397T8G7</accession>
<comment type="subcellular location">
    <subcellularLocation>
        <location evidence="1">Host cell</location>
    </subcellularLocation>
    <subcellularLocation>
        <location evidence="2">Secreted</location>
    </subcellularLocation>
</comment>
<dbReference type="Pfam" id="PF20147">
    <property type="entry name" value="Crinkler"/>
    <property type="match status" value="1"/>
</dbReference>
<evidence type="ECO:0000259" key="4">
    <source>
        <dbReference type="Pfam" id="PF20147"/>
    </source>
</evidence>
<sequence>MPNLYCLIHGNPELSLFRIKYDKNTIIADLKKVIWMEEVKVEQVKSKDLILYQVNIDLTTENLQRTALSNKNANIVNDLGGQVLRPIDNVEEKFSETDNKHINIIVDVPIVALPVVARRDDDVIIARLDKIDDKINQNFDRIDQNIDRINKNIEDLRRESSSVHISNVTEGNWMKILEFTGLDYEATEREVEFSNLDLELNEKIDAFKWTDAIERSQNDRYKTHLRDILKLSIFQKLGLYDPTGDDKFLSTNTDILPMRLSGTTDLVIVDRYSIACEVQEKHIRVLFGLKKVVIKKHTFQIMAELISADLKSKHSVLAVLTDLIDDWRFFWIKGKIIMRLTLSRAESIVLIRHNLTLANKKLRELANQASYEHPLVIQKNSKIDIESSFFEEELLPKRQKLRHVIATSNVSSDIAPMEDFFDTMSEEEIFRYKAKKILTQFFSQPIFNELDDKKEILLQSDNEKNILD</sequence>